<gene>
    <name evidence="1" type="ORF">J2D75_08415</name>
</gene>
<dbReference type="EMBL" id="JAFVMG010000007">
    <property type="protein sequence ID" value="MBO1328499.1"/>
    <property type="molecule type" value="Genomic_DNA"/>
</dbReference>
<keyword evidence="2" id="KW-1185">Reference proteome</keyword>
<evidence type="ECO:0000313" key="2">
    <source>
        <dbReference type="Proteomes" id="UP000664399"/>
    </source>
</evidence>
<evidence type="ECO:0008006" key="3">
    <source>
        <dbReference type="Google" id="ProtNLM"/>
    </source>
</evidence>
<sequence length="150" mass="16064">MSGLLTVPVSGLVVQYPDRFYCDKNAPCAVYDMWAFSSPPSVPAIGDLYAITASEYADRQTNYREQYYDTATGKLADYVAPVVVATLTEQATAALSTARTYVSNNYTMLNETTPDAWVTYLKGLMAIANGTDTTSTALPGVPMASNTASA</sequence>
<dbReference type="RefSeq" id="WP_207854328.1">
    <property type="nucleotide sequence ID" value="NZ_JAFVMG010000007.1"/>
</dbReference>
<name>A0ABS3LMB2_9PROT</name>
<evidence type="ECO:0000313" key="1">
    <source>
        <dbReference type="EMBL" id="MBO1328499.1"/>
    </source>
</evidence>
<reference evidence="1 2" key="1">
    <citation type="submission" date="2021-03" db="EMBL/GenBank/DDBJ databases">
        <title>The complete genome sequence of Acetobacter suratthaniensis TBRC 1719.</title>
        <authorList>
            <person name="Charoenyingcharoen P."/>
            <person name="Yukphan P."/>
        </authorList>
    </citation>
    <scope>NUCLEOTIDE SEQUENCE [LARGE SCALE GENOMIC DNA]</scope>
    <source>
        <strain evidence="1 2">TBRC 1719</strain>
    </source>
</reference>
<accession>A0ABS3LMB2</accession>
<organism evidence="1 2">
    <name type="scientific">Acetobacter suratthaniensis</name>
    <dbReference type="NCBI Taxonomy" id="1502841"/>
    <lineage>
        <taxon>Bacteria</taxon>
        <taxon>Pseudomonadati</taxon>
        <taxon>Pseudomonadota</taxon>
        <taxon>Alphaproteobacteria</taxon>
        <taxon>Acetobacterales</taxon>
        <taxon>Acetobacteraceae</taxon>
        <taxon>Acetobacter</taxon>
    </lineage>
</organism>
<comment type="caution">
    <text evidence="1">The sequence shown here is derived from an EMBL/GenBank/DDBJ whole genome shotgun (WGS) entry which is preliminary data.</text>
</comment>
<protein>
    <recommendedName>
        <fullName evidence="3">Tail fiber assembly protein</fullName>
    </recommendedName>
</protein>
<proteinExistence type="predicted"/>
<dbReference type="Proteomes" id="UP000664399">
    <property type="component" value="Unassembled WGS sequence"/>
</dbReference>